<evidence type="ECO:0000256" key="1">
    <source>
        <dbReference type="SAM" id="SignalP"/>
    </source>
</evidence>
<organism evidence="2 3">
    <name type="scientific">Gossypium davidsonii</name>
    <name type="common">Davidson's cotton</name>
    <name type="synonym">Gossypium klotzschianum subsp. davidsonii</name>
    <dbReference type="NCBI Taxonomy" id="34287"/>
    <lineage>
        <taxon>Eukaryota</taxon>
        <taxon>Viridiplantae</taxon>
        <taxon>Streptophyta</taxon>
        <taxon>Embryophyta</taxon>
        <taxon>Tracheophyta</taxon>
        <taxon>Spermatophyta</taxon>
        <taxon>Magnoliopsida</taxon>
        <taxon>eudicotyledons</taxon>
        <taxon>Gunneridae</taxon>
        <taxon>Pentapetalae</taxon>
        <taxon>rosids</taxon>
        <taxon>malvids</taxon>
        <taxon>Malvales</taxon>
        <taxon>Malvaceae</taxon>
        <taxon>Malvoideae</taxon>
        <taxon>Gossypium</taxon>
    </lineage>
</organism>
<dbReference type="PANTHER" id="PTHR31683:SF74">
    <property type="entry name" value="PECTATE LYASE"/>
    <property type="match status" value="1"/>
</dbReference>
<accession>A0A7J8S6V6</accession>
<evidence type="ECO:0000313" key="2">
    <source>
        <dbReference type="EMBL" id="MBA0621828.1"/>
    </source>
</evidence>
<dbReference type="PANTHER" id="PTHR31683">
    <property type="entry name" value="PECTATE LYASE 18-RELATED"/>
    <property type="match status" value="1"/>
</dbReference>
<dbReference type="GO" id="GO:0030570">
    <property type="term" value="F:pectate lyase activity"/>
    <property type="evidence" value="ECO:0007669"/>
    <property type="project" value="InterPro"/>
</dbReference>
<reference evidence="2 3" key="1">
    <citation type="journal article" date="2019" name="Genome Biol. Evol.">
        <title>Insights into the evolution of the New World diploid cottons (Gossypium, subgenus Houzingenia) based on genome sequencing.</title>
        <authorList>
            <person name="Grover C.E."/>
            <person name="Arick M.A. 2nd"/>
            <person name="Thrash A."/>
            <person name="Conover J.L."/>
            <person name="Sanders W.S."/>
            <person name="Peterson D.G."/>
            <person name="Frelichowski J.E."/>
            <person name="Scheffler J.A."/>
            <person name="Scheffler B.E."/>
            <person name="Wendel J.F."/>
        </authorList>
    </citation>
    <scope>NUCLEOTIDE SEQUENCE [LARGE SCALE GENOMIC DNA]</scope>
    <source>
        <strain evidence="2">27</strain>
        <tissue evidence="2">Leaf</tissue>
    </source>
</reference>
<protein>
    <submittedName>
        <fullName evidence="2">Uncharacterized protein</fullName>
    </submittedName>
</protein>
<name>A0A7J8S6V6_GOSDV</name>
<sequence>MATTLSWCFTLALFMVSLMASPSSSLANMNVIDKCWRGNPLWQSQRQQLAECSVGFAGKMINNIGKDVVKYKVTDPSDDPLSPKSGTLRYGTTMIKGKVWITFKTPGPSHVANKFYQGWEQYAIGGSMSPSIKSEANFFIAPNDAGNKEVTWRKVEKGLWKFYSVGDVLKNGASFIKQTGVGGAKPNYNQEQDFKVEIVGSVKELTSASSILRCSKSLTC</sequence>
<dbReference type="InterPro" id="IPR045032">
    <property type="entry name" value="PEL"/>
</dbReference>
<keyword evidence="1" id="KW-0732">Signal</keyword>
<dbReference type="AlphaFoldDB" id="A0A7J8S6V6"/>
<dbReference type="Proteomes" id="UP000593561">
    <property type="component" value="Unassembled WGS sequence"/>
</dbReference>
<dbReference type="EMBL" id="JABFAC010000008">
    <property type="protein sequence ID" value="MBA0621828.1"/>
    <property type="molecule type" value="Genomic_DNA"/>
</dbReference>
<dbReference type="InterPro" id="IPR011050">
    <property type="entry name" value="Pectin_lyase_fold/virulence"/>
</dbReference>
<comment type="caution">
    <text evidence="2">The sequence shown here is derived from an EMBL/GenBank/DDBJ whole genome shotgun (WGS) entry which is preliminary data.</text>
</comment>
<feature type="chain" id="PRO_5029526447" evidence="1">
    <location>
        <begin position="21"/>
        <end position="220"/>
    </location>
</feature>
<evidence type="ECO:0000313" key="3">
    <source>
        <dbReference type="Proteomes" id="UP000593561"/>
    </source>
</evidence>
<dbReference type="InterPro" id="IPR012334">
    <property type="entry name" value="Pectin_lyas_fold"/>
</dbReference>
<proteinExistence type="predicted"/>
<keyword evidence="3" id="KW-1185">Reference proteome</keyword>
<dbReference type="SUPFAM" id="SSF51126">
    <property type="entry name" value="Pectin lyase-like"/>
    <property type="match status" value="2"/>
</dbReference>
<gene>
    <name evidence="2" type="ORF">Godav_007418</name>
</gene>
<feature type="signal peptide" evidence="1">
    <location>
        <begin position="1"/>
        <end position="20"/>
    </location>
</feature>
<dbReference type="Gene3D" id="2.160.20.10">
    <property type="entry name" value="Single-stranded right-handed beta-helix, Pectin lyase-like"/>
    <property type="match status" value="2"/>
</dbReference>